<evidence type="ECO:0000313" key="1">
    <source>
        <dbReference type="EMBL" id="OCK87140.1"/>
    </source>
</evidence>
<reference evidence="1 2" key="1">
    <citation type="journal article" date="2016" name="Nat. Commun.">
        <title>Ectomycorrhizal ecology is imprinted in the genome of the dominant symbiotic fungus Cenococcum geophilum.</title>
        <authorList>
            <consortium name="DOE Joint Genome Institute"/>
            <person name="Peter M."/>
            <person name="Kohler A."/>
            <person name="Ohm R.A."/>
            <person name="Kuo A."/>
            <person name="Krutzmann J."/>
            <person name="Morin E."/>
            <person name="Arend M."/>
            <person name="Barry K.W."/>
            <person name="Binder M."/>
            <person name="Choi C."/>
            <person name="Clum A."/>
            <person name="Copeland A."/>
            <person name="Grisel N."/>
            <person name="Haridas S."/>
            <person name="Kipfer T."/>
            <person name="LaButti K."/>
            <person name="Lindquist E."/>
            <person name="Lipzen A."/>
            <person name="Maire R."/>
            <person name="Meier B."/>
            <person name="Mihaltcheva S."/>
            <person name="Molinier V."/>
            <person name="Murat C."/>
            <person name="Poggeler S."/>
            <person name="Quandt C.A."/>
            <person name="Sperisen C."/>
            <person name="Tritt A."/>
            <person name="Tisserant E."/>
            <person name="Crous P.W."/>
            <person name="Henrissat B."/>
            <person name="Nehls U."/>
            <person name="Egli S."/>
            <person name="Spatafora J.W."/>
            <person name="Grigoriev I.V."/>
            <person name="Martin F.M."/>
        </authorList>
    </citation>
    <scope>NUCLEOTIDE SEQUENCE [LARGE SCALE GENOMIC DNA]</scope>
    <source>
        <strain evidence="1 2">1.58</strain>
    </source>
</reference>
<organism evidence="1 2">
    <name type="scientific">Cenococcum geophilum 1.58</name>
    <dbReference type="NCBI Taxonomy" id="794803"/>
    <lineage>
        <taxon>Eukaryota</taxon>
        <taxon>Fungi</taxon>
        <taxon>Dikarya</taxon>
        <taxon>Ascomycota</taxon>
        <taxon>Pezizomycotina</taxon>
        <taxon>Dothideomycetes</taxon>
        <taxon>Pleosporomycetidae</taxon>
        <taxon>Gloniales</taxon>
        <taxon>Gloniaceae</taxon>
        <taxon>Cenococcum</taxon>
    </lineage>
</organism>
<evidence type="ECO:0000313" key="2">
    <source>
        <dbReference type="Proteomes" id="UP000250078"/>
    </source>
</evidence>
<accession>A0ACC8ELT0</accession>
<gene>
    <name evidence="1" type="ORF">K441DRAFT_595630</name>
</gene>
<feature type="non-terminal residue" evidence="1">
    <location>
        <position position="1"/>
    </location>
</feature>
<sequence>PLVFSSILYSFTKIFRLTINKVYSRFKARGLKGLSIALVKGVSALNCLGSYYFIGFLKSLIGLVLSPLEIIDGI</sequence>
<proteinExistence type="predicted"/>
<dbReference type="Proteomes" id="UP000250078">
    <property type="component" value="Unassembled WGS sequence"/>
</dbReference>
<dbReference type="EMBL" id="KV748268">
    <property type="protein sequence ID" value="OCK87140.1"/>
    <property type="molecule type" value="Genomic_DNA"/>
</dbReference>
<protein>
    <submittedName>
        <fullName evidence="1">Uncharacterized protein</fullName>
    </submittedName>
</protein>
<name>A0ACC8ELT0_9PEZI</name>
<keyword evidence="2" id="KW-1185">Reference proteome</keyword>